<dbReference type="Pfam" id="PF25056">
    <property type="entry name" value="DUF7793"/>
    <property type="match status" value="1"/>
</dbReference>
<evidence type="ECO:0000259" key="1">
    <source>
        <dbReference type="Pfam" id="PF25056"/>
    </source>
</evidence>
<organism evidence="2 3">
    <name type="scientific">Salegentibacter agarivorans</name>
    <dbReference type="NCBI Taxonomy" id="345907"/>
    <lineage>
        <taxon>Bacteria</taxon>
        <taxon>Pseudomonadati</taxon>
        <taxon>Bacteroidota</taxon>
        <taxon>Flavobacteriia</taxon>
        <taxon>Flavobacteriales</taxon>
        <taxon>Flavobacteriaceae</taxon>
        <taxon>Salegentibacter</taxon>
    </lineage>
</organism>
<keyword evidence="3" id="KW-1185">Reference proteome</keyword>
<protein>
    <recommendedName>
        <fullName evidence="1">DUF7793 domain-containing protein</fullName>
    </recommendedName>
</protein>
<dbReference type="Gene3D" id="3.40.970.30">
    <property type="entry name" value="yp_829618.1 like domains"/>
    <property type="match status" value="1"/>
</dbReference>
<dbReference type="AlphaFoldDB" id="A0A1I2KRA5"/>
<name>A0A1I2KRA5_9FLAO</name>
<proteinExistence type="predicted"/>
<sequence>MIKRAQNNFAEVWIENDILYFVYAPLENLSLDIAKNLLKLRLSIQNNKEYPILCDLRKVIQADKEAMDYLAKEGSVQATAVALLVQYPHTKSTAQFYLSTSIPKVDTEVFEDKLKALAFLSHYPVKN</sequence>
<dbReference type="EMBL" id="FOOH01000004">
    <property type="protein sequence ID" value="SFF68770.1"/>
    <property type="molecule type" value="Genomic_DNA"/>
</dbReference>
<evidence type="ECO:0000313" key="2">
    <source>
        <dbReference type="EMBL" id="SFF68770.1"/>
    </source>
</evidence>
<evidence type="ECO:0000313" key="3">
    <source>
        <dbReference type="Proteomes" id="UP000199116"/>
    </source>
</evidence>
<dbReference type="InterPro" id="IPR056695">
    <property type="entry name" value="DUF7793"/>
</dbReference>
<dbReference type="Proteomes" id="UP000199116">
    <property type="component" value="Unassembled WGS sequence"/>
</dbReference>
<reference evidence="3" key="1">
    <citation type="submission" date="2016-10" db="EMBL/GenBank/DDBJ databases">
        <authorList>
            <person name="Varghese N."/>
            <person name="Submissions S."/>
        </authorList>
    </citation>
    <scope>NUCLEOTIDE SEQUENCE [LARGE SCALE GENOMIC DNA]</scope>
    <source>
        <strain evidence="3">DSM 23515</strain>
    </source>
</reference>
<gene>
    <name evidence="2" type="ORF">SAMN04488033_104115</name>
</gene>
<dbReference type="RefSeq" id="WP_093303257.1">
    <property type="nucleotide sequence ID" value="NZ_FOOH01000004.1"/>
</dbReference>
<feature type="domain" description="DUF7793" evidence="1">
    <location>
        <begin position="12"/>
        <end position="123"/>
    </location>
</feature>
<accession>A0A1I2KRA5</accession>